<evidence type="ECO:0000313" key="3">
    <source>
        <dbReference type="Proteomes" id="UP000018004"/>
    </source>
</evidence>
<evidence type="ECO:0000259" key="1">
    <source>
        <dbReference type="Pfam" id="PF09994"/>
    </source>
</evidence>
<name>V6SQJ8_9FLAO</name>
<gene>
    <name evidence="2" type="ORF">FLJC2902T_13100</name>
</gene>
<dbReference type="PANTHER" id="PTHR33840:SF1">
    <property type="entry name" value="TLE1 PHOSPHOLIPASE DOMAIN-CONTAINING PROTEIN"/>
    <property type="match status" value="1"/>
</dbReference>
<evidence type="ECO:0000313" key="2">
    <source>
        <dbReference type="EMBL" id="ESU28719.1"/>
    </source>
</evidence>
<dbReference type="AlphaFoldDB" id="V6SQJ8"/>
<organism evidence="2 3">
    <name type="scientific">Flavobacterium limnosediminis JC2902</name>
    <dbReference type="NCBI Taxonomy" id="1341181"/>
    <lineage>
        <taxon>Bacteria</taxon>
        <taxon>Pseudomonadati</taxon>
        <taxon>Bacteroidota</taxon>
        <taxon>Flavobacteriia</taxon>
        <taxon>Flavobacteriales</taxon>
        <taxon>Flavobacteriaceae</taxon>
        <taxon>Flavobacterium</taxon>
    </lineage>
</organism>
<dbReference type="PANTHER" id="PTHR33840">
    <property type="match status" value="1"/>
</dbReference>
<reference evidence="2 3" key="1">
    <citation type="submission" date="2013-08" db="EMBL/GenBank/DDBJ databases">
        <title>Flavobacterium limnosediminis JC2902 genome sequencing.</title>
        <authorList>
            <person name="Lee K."/>
            <person name="Yi H."/>
            <person name="Park S."/>
            <person name="Chun J."/>
        </authorList>
    </citation>
    <scope>NUCLEOTIDE SEQUENCE [LARGE SCALE GENOMIC DNA]</scope>
    <source>
        <strain evidence="2 3">JC2902</strain>
    </source>
</reference>
<dbReference type="STRING" id="1341181.FLJC2902T_13100"/>
<protein>
    <recommendedName>
        <fullName evidence="1">T6SS Phospholipase effector Tle1-like catalytic domain-containing protein</fullName>
    </recommendedName>
</protein>
<dbReference type="OrthoDB" id="4378831at2"/>
<proteinExistence type="predicted"/>
<dbReference type="Proteomes" id="UP000018004">
    <property type="component" value="Unassembled WGS sequence"/>
</dbReference>
<feature type="domain" description="T6SS Phospholipase effector Tle1-like catalytic" evidence="1">
    <location>
        <begin position="210"/>
        <end position="523"/>
    </location>
</feature>
<sequence length="726" mass="83568">MLGWFLTQFKMIEELYITLKNIPKENQKKATHHVLVKIKDVNPKNEKVLVEVSNKVYEVKNGIADVVITLPQNNELQNRGNAPDIEIKAFLYNVDLDKITHAKAQIFINVNPLKSEFVKVDDIKTTSKLILSDWSQFRVVKTGTVIGKNNIAVKQKIKVHFTVGMFFDGTGNNKSNSEKVYYEKLNNDRLVYSHIPKEKELPNGKKIDSESSYWNPYSNIVLLHDLYETTKNDKDENNIFITLKQYIQGIGTIENEEDDPKGFALGEGISGIKGKVIEGCHELSKNIKKILSNDKEIGSITFDIFGFSRGAAAARDFCNEILGKKSITDIFEILDKENTSKHIENTSVKQQNAIMPIGYKYNLGLLGQSLKLNKTQDNIKYYFEKPRAVKSSNVEDLLKIAKKTETERLEKSPVKIRFVGLFDTVVSQMIVKDHLGKKIDLFNLLMPSPLKLPPGIGSATELALNIVKQKIDNLPIQQIVHFIAEDEWRENFALTKVGNKKNIFEVKLPGAHSDIGGGYAAIKEDYDIIAYEQTIIDAGHQRLVPPNLHNLRNFFIRNELGTNKDFYFKINVRKQRKDQTNYDMIEVIDWQLVAKRKVTPRYSVVNMYAMKELAQLSNVPFKNDKPNYKYSFEYDTPKELVKYQKELIEKLKLELHRKKAKQIKNKLSKIKFIHLSANYNLAKLIERKGEPIFDIKKIDKLLYINSPRYANENKDSYLRETYIHPQ</sequence>
<dbReference type="Pfam" id="PF09994">
    <property type="entry name" value="T6SS_Tle1-like_cat"/>
    <property type="match status" value="1"/>
</dbReference>
<keyword evidence="3" id="KW-1185">Reference proteome</keyword>
<comment type="caution">
    <text evidence="2">The sequence shown here is derived from an EMBL/GenBank/DDBJ whole genome shotgun (WGS) entry which is preliminary data.</text>
</comment>
<dbReference type="InterPro" id="IPR018712">
    <property type="entry name" value="Tle1-like_cat"/>
</dbReference>
<dbReference type="EMBL" id="AVGG01000005">
    <property type="protein sequence ID" value="ESU28719.1"/>
    <property type="molecule type" value="Genomic_DNA"/>
</dbReference>
<accession>V6SQJ8</accession>
<dbReference type="PATRIC" id="fig|1341181.4.peg.1290"/>
<dbReference type="eggNOG" id="COG3673">
    <property type="taxonomic scope" value="Bacteria"/>
</dbReference>